<accession>A0A9W6Z4V0</accession>
<keyword evidence="2" id="KW-1185">Reference proteome</keyword>
<dbReference type="EMBL" id="BSXU01004477">
    <property type="protein sequence ID" value="GMG44497.1"/>
    <property type="molecule type" value="Genomic_DNA"/>
</dbReference>
<evidence type="ECO:0000313" key="1">
    <source>
        <dbReference type="EMBL" id="GMG44497.1"/>
    </source>
</evidence>
<name>A0A9W6Z4V0_AMBMO</name>
<dbReference type="AlphaFoldDB" id="A0A9W6Z4V0"/>
<dbReference type="Proteomes" id="UP001165063">
    <property type="component" value="Unassembled WGS sequence"/>
</dbReference>
<organism evidence="1 2">
    <name type="scientific">Ambrosiozyma monospora</name>
    <name type="common">Yeast</name>
    <name type="synonym">Endomycopsis monosporus</name>
    <dbReference type="NCBI Taxonomy" id="43982"/>
    <lineage>
        <taxon>Eukaryota</taxon>
        <taxon>Fungi</taxon>
        <taxon>Dikarya</taxon>
        <taxon>Ascomycota</taxon>
        <taxon>Saccharomycotina</taxon>
        <taxon>Pichiomycetes</taxon>
        <taxon>Pichiales</taxon>
        <taxon>Pichiaceae</taxon>
        <taxon>Ambrosiozyma</taxon>
    </lineage>
</organism>
<gene>
    <name evidence="1" type="ORF">Amon01_000675000</name>
</gene>
<comment type="caution">
    <text evidence="1">The sequence shown here is derived from an EMBL/GenBank/DDBJ whole genome shotgun (WGS) entry which is preliminary data.</text>
</comment>
<evidence type="ECO:0000313" key="2">
    <source>
        <dbReference type="Proteomes" id="UP001165063"/>
    </source>
</evidence>
<proteinExistence type="predicted"/>
<protein>
    <submittedName>
        <fullName evidence="1">Unnamed protein product</fullName>
    </submittedName>
</protein>
<reference evidence="1" key="1">
    <citation type="submission" date="2023-04" db="EMBL/GenBank/DDBJ databases">
        <title>Ambrosiozyma monospora NBRC 1965.</title>
        <authorList>
            <person name="Ichikawa N."/>
            <person name="Sato H."/>
            <person name="Tonouchi N."/>
        </authorList>
    </citation>
    <scope>NUCLEOTIDE SEQUENCE</scope>
    <source>
        <strain evidence="1">NBRC 1965</strain>
    </source>
</reference>
<sequence length="78" mass="8757">MFMPYTRDQIPTQKIMKVISLSSCSTSSSTISPCLKFNVQELSKYDHDQSTPESRLANNCKKLGNLHEVRTSPPIAII</sequence>